<protein>
    <submittedName>
        <fullName evidence="1">Uncharacterized protein</fullName>
    </submittedName>
</protein>
<dbReference type="AlphaFoldDB" id="A0A4Q7Z236"/>
<accession>A0A4Q7Z236</accession>
<sequence>MRLAGDTVIRSGFGIYLGDGQLDDQNFPISNEIAQYSLNSIPNLSYPSRRFSAIRPASSRRVKLIAIARICK</sequence>
<evidence type="ECO:0000313" key="1">
    <source>
        <dbReference type="EMBL" id="RZU43623.1"/>
    </source>
</evidence>
<gene>
    <name evidence="1" type="ORF">BDD14_5302</name>
</gene>
<dbReference type="RefSeq" id="WP_130422316.1">
    <property type="nucleotide sequence ID" value="NZ_SHKW01000001.1"/>
</dbReference>
<dbReference type="EMBL" id="SHKW01000001">
    <property type="protein sequence ID" value="RZU43623.1"/>
    <property type="molecule type" value="Genomic_DNA"/>
</dbReference>
<organism evidence="1 2">
    <name type="scientific">Edaphobacter modestus</name>
    <dbReference type="NCBI Taxonomy" id="388466"/>
    <lineage>
        <taxon>Bacteria</taxon>
        <taxon>Pseudomonadati</taxon>
        <taxon>Acidobacteriota</taxon>
        <taxon>Terriglobia</taxon>
        <taxon>Terriglobales</taxon>
        <taxon>Acidobacteriaceae</taxon>
        <taxon>Edaphobacter</taxon>
    </lineage>
</organism>
<proteinExistence type="predicted"/>
<evidence type="ECO:0000313" key="2">
    <source>
        <dbReference type="Proteomes" id="UP000292958"/>
    </source>
</evidence>
<name>A0A4Q7Z236_9BACT</name>
<keyword evidence="2" id="KW-1185">Reference proteome</keyword>
<reference evidence="1 2" key="1">
    <citation type="submission" date="2019-02" db="EMBL/GenBank/DDBJ databases">
        <title>Genomic Encyclopedia of Archaeal and Bacterial Type Strains, Phase II (KMG-II): from individual species to whole genera.</title>
        <authorList>
            <person name="Goeker M."/>
        </authorList>
    </citation>
    <scope>NUCLEOTIDE SEQUENCE [LARGE SCALE GENOMIC DNA]</scope>
    <source>
        <strain evidence="1 2">DSM 18101</strain>
    </source>
</reference>
<comment type="caution">
    <text evidence="1">The sequence shown here is derived from an EMBL/GenBank/DDBJ whole genome shotgun (WGS) entry which is preliminary data.</text>
</comment>
<dbReference type="Proteomes" id="UP000292958">
    <property type="component" value="Unassembled WGS sequence"/>
</dbReference>